<evidence type="ECO:0000313" key="1">
    <source>
        <dbReference type="EMBL" id="AFL84902.1"/>
    </source>
</evidence>
<dbReference type="AlphaFoldDB" id="I3Z6N4"/>
<evidence type="ECO:0000313" key="2">
    <source>
        <dbReference type="Proteomes" id="UP000006050"/>
    </source>
</evidence>
<gene>
    <name evidence="1" type="ordered locus">Belba_2342</name>
</gene>
<dbReference type="STRING" id="866536.Belba_2342"/>
<dbReference type="EMBL" id="CP003281">
    <property type="protein sequence ID" value="AFL84902.1"/>
    <property type="molecule type" value="Genomic_DNA"/>
</dbReference>
<name>I3Z6N4_BELBD</name>
<dbReference type="KEGG" id="bbd:Belba_2342"/>
<reference evidence="2" key="1">
    <citation type="submission" date="2012-06" db="EMBL/GenBank/DDBJ databases">
        <title>The complete genome of Belliella baltica DSM 15883.</title>
        <authorList>
            <person name="Lucas S."/>
            <person name="Copeland A."/>
            <person name="Lapidus A."/>
            <person name="Goodwin L."/>
            <person name="Pitluck S."/>
            <person name="Peters L."/>
            <person name="Mikhailova N."/>
            <person name="Davenport K."/>
            <person name="Kyrpides N."/>
            <person name="Mavromatis K."/>
            <person name="Pagani I."/>
            <person name="Ivanova N."/>
            <person name="Ovchinnikova G."/>
            <person name="Zeytun A."/>
            <person name="Detter J.C."/>
            <person name="Han C."/>
            <person name="Land M."/>
            <person name="Hauser L."/>
            <person name="Markowitz V."/>
            <person name="Cheng J.-F."/>
            <person name="Hugenholtz P."/>
            <person name="Woyke T."/>
            <person name="Wu D."/>
            <person name="Tindall B."/>
            <person name="Pomrenke H."/>
            <person name="Brambilla E."/>
            <person name="Klenk H.-P."/>
            <person name="Eisen J.A."/>
        </authorList>
    </citation>
    <scope>NUCLEOTIDE SEQUENCE [LARGE SCALE GENOMIC DNA]</scope>
    <source>
        <strain evidence="2">DSM 15883 / CIP 108006 / LMG 21964 / BA134</strain>
    </source>
</reference>
<dbReference type="OrthoDB" id="6198066at2"/>
<keyword evidence="2" id="KW-1185">Reference proteome</keyword>
<proteinExistence type="predicted"/>
<dbReference type="InterPro" id="IPR045944">
    <property type="entry name" value="DUF6364"/>
</dbReference>
<sequence length="80" mass="9350">MSKLTLSIDNQEVIDWAKSFAKDNNTSVSSLVEKYLLSLKKFNERELILSDRLKSLKDAGLRPSENEIEKHLSKRRKRQM</sequence>
<dbReference type="Proteomes" id="UP000006050">
    <property type="component" value="Chromosome"/>
</dbReference>
<dbReference type="RefSeq" id="WP_014772861.1">
    <property type="nucleotide sequence ID" value="NC_018010.1"/>
</dbReference>
<protein>
    <recommendedName>
        <fullName evidence="3">CopG family transcriptional regulator</fullName>
    </recommendedName>
</protein>
<evidence type="ECO:0008006" key="3">
    <source>
        <dbReference type="Google" id="ProtNLM"/>
    </source>
</evidence>
<organism evidence="1 2">
    <name type="scientific">Belliella baltica (strain DSM 15883 / CIP 108006 / LMG 21964 / BA134)</name>
    <dbReference type="NCBI Taxonomy" id="866536"/>
    <lineage>
        <taxon>Bacteria</taxon>
        <taxon>Pseudomonadati</taxon>
        <taxon>Bacteroidota</taxon>
        <taxon>Cytophagia</taxon>
        <taxon>Cytophagales</taxon>
        <taxon>Cyclobacteriaceae</taxon>
        <taxon>Belliella</taxon>
    </lineage>
</organism>
<dbReference type="HOGENOM" id="CLU_2582616_0_0_10"/>
<dbReference type="Pfam" id="PF19891">
    <property type="entry name" value="DUF6364"/>
    <property type="match status" value="1"/>
</dbReference>
<accession>I3Z6N4</accession>